<dbReference type="Proteomes" id="UP001596997">
    <property type="component" value="Unassembled WGS sequence"/>
</dbReference>
<reference evidence="9" key="1">
    <citation type="journal article" date="2019" name="Int. J. Syst. Evol. Microbiol.">
        <title>The Global Catalogue of Microorganisms (GCM) 10K type strain sequencing project: providing services to taxonomists for standard genome sequencing and annotation.</title>
        <authorList>
            <consortium name="The Broad Institute Genomics Platform"/>
            <consortium name="The Broad Institute Genome Sequencing Center for Infectious Disease"/>
            <person name="Wu L."/>
            <person name="Ma J."/>
        </authorList>
    </citation>
    <scope>NUCLEOTIDE SEQUENCE [LARGE SCALE GENOMIC DNA]</scope>
    <source>
        <strain evidence="9">CCUG 62114</strain>
    </source>
</reference>
<evidence type="ECO:0000256" key="4">
    <source>
        <dbReference type="ARBA" id="ARBA00022643"/>
    </source>
</evidence>
<dbReference type="PANTHER" id="PTHR43673:SF2">
    <property type="entry name" value="NITROREDUCTASE"/>
    <property type="match status" value="1"/>
</dbReference>
<proteinExistence type="inferred from homology"/>
<comment type="caution">
    <text evidence="8">The sequence shown here is derived from an EMBL/GenBank/DDBJ whole genome shotgun (WGS) entry which is preliminary data.</text>
</comment>
<evidence type="ECO:0000256" key="1">
    <source>
        <dbReference type="ARBA" id="ARBA00001917"/>
    </source>
</evidence>
<sequence length="209" mass="23865">MNILESLKWRYATKSFDTNKIVSKEKLQVLKEGFSLTATSYGLQPVRMVIIEDKNLQQELVEHSYNQQQIAQASHVLVLCIENVIDNKYIETYFENVKKLRGTPDTILNPFKEYLLDSFSNKKDTEIKDWATKQAYIALGNLLTVCAVEKIDACPMEGFVPAEYDKVLNLTEKGLTSVLVLPIGYRAKDDMFANFAKVRKNISESVLEL</sequence>
<evidence type="ECO:0000256" key="2">
    <source>
        <dbReference type="ARBA" id="ARBA00007118"/>
    </source>
</evidence>
<dbReference type="RefSeq" id="WP_377715008.1">
    <property type="nucleotide sequence ID" value="NZ_JBHTJM010000008.1"/>
</dbReference>
<keyword evidence="4" id="KW-0288">FMN</keyword>
<dbReference type="CDD" id="cd02149">
    <property type="entry name" value="NfsB-like"/>
    <property type="match status" value="1"/>
</dbReference>
<dbReference type="InterPro" id="IPR000415">
    <property type="entry name" value="Nitroreductase-like"/>
</dbReference>
<keyword evidence="6" id="KW-0560">Oxidoreductase</keyword>
<keyword evidence="9" id="KW-1185">Reference proteome</keyword>
<dbReference type="InterPro" id="IPR029479">
    <property type="entry name" value="Nitroreductase"/>
</dbReference>
<keyword evidence="3" id="KW-0285">Flavoprotein</keyword>
<dbReference type="SUPFAM" id="SSF55469">
    <property type="entry name" value="FMN-dependent nitroreductase-like"/>
    <property type="match status" value="1"/>
</dbReference>
<accession>A0ABW3I2U5</accession>
<feature type="domain" description="Nitroreductase" evidence="7">
    <location>
        <begin position="7"/>
        <end position="185"/>
    </location>
</feature>
<comment type="similarity">
    <text evidence="2">Belongs to the nitroreductase family.</text>
</comment>
<evidence type="ECO:0000256" key="5">
    <source>
        <dbReference type="ARBA" id="ARBA00022857"/>
    </source>
</evidence>
<name>A0ABW3I2U5_9FLAO</name>
<comment type="cofactor">
    <cofactor evidence="1">
        <name>FMN</name>
        <dbReference type="ChEBI" id="CHEBI:58210"/>
    </cofactor>
</comment>
<dbReference type="EMBL" id="JBHTJM010000008">
    <property type="protein sequence ID" value="MFD0963860.1"/>
    <property type="molecule type" value="Genomic_DNA"/>
</dbReference>
<dbReference type="InterPro" id="IPR033878">
    <property type="entry name" value="NfsB-like"/>
</dbReference>
<evidence type="ECO:0000259" key="7">
    <source>
        <dbReference type="Pfam" id="PF00881"/>
    </source>
</evidence>
<organism evidence="8 9">
    <name type="scientific">Pseudofulvibacter geojedonensis</name>
    <dbReference type="NCBI Taxonomy" id="1123758"/>
    <lineage>
        <taxon>Bacteria</taxon>
        <taxon>Pseudomonadati</taxon>
        <taxon>Bacteroidota</taxon>
        <taxon>Flavobacteriia</taxon>
        <taxon>Flavobacteriales</taxon>
        <taxon>Flavobacteriaceae</taxon>
        <taxon>Pseudofulvibacter</taxon>
    </lineage>
</organism>
<dbReference type="Gene3D" id="3.40.109.10">
    <property type="entry name" value="NADH Oxidase"/>
    <property type="match status" value="1"/>
</dbReference>
<protein>
    <submittedName>
        <fullName evidence="8">NAD(P)H-dependent oxidoreductase</fullName>
    </submittedName>
</protein>
<dbReference type="PANTHER" id="PTHR43673">
    <property type="entry name" value="NAD(P)H NITROREDUCTASE YDGI-RELATED"/>
    <property type="match status" value="1"/>
</dbReference>
<evidence type="ECO:0000313" key="8">
    <source>
        <dbReference type="EMBL" id="MFD0963860.1"/>
    </source>
</evidence>
<evidence type="ECO:0000313" key="9">
    <source>
        <dbReference type="Proteomes" id="UP001596997"/>
    </source>
</evidence>
<keyword evidence="5" id="KW-0521">NADP</keyword>
<evidence type="ECO:0000256" key="6">
    <source>
        <dbReference type="ARBA" id="ARBA00023002"/>
    </source>
</evidence>
<dbReference type="Pfam" id="PF00881">
    <property type="entry name" value="Nitroreductase"/>
    <property type="match status" value="1"/>
</dbReference>
<gene>
    <name evidence="8" type="ORF">ACFQ1O_07565</name>
</gene>
<evidence type="ECO:0000256" key="3">
    <source>
        <dbReference type="ARBA" id="ARBA00022630"/>
    </source>
</evidence>